<gene>
    <name evidence="7" type="ORF">DI616_08575</name>
</gene>
<dbReference type="EMBL" id="VAFL01000005">
    <property type="protein sequence ID" value="TKW67114.1"/>
    <property type="molecule type" value="Genomic_DNA"/>
</dbReference>
<dbReference type="SUPFAM" id="SSF100950">
    <property type="entry name" value="NagB/RpiA/CoA transferase-like"/>
    <property type="match status" value="1"/>
</dbReference>
<evidence type="ECO:0000256" key="5">
    <source>
        <dbReference type="SAM" id="MobiDB-lite"/>
    </source>
</evidence>
<dbReference type="Gene3D" id="1.10.10.10">
    <property type="entry name" value="Winged helix-like DNA-binding domain superfamily/Winged helix DNA-binding domain"/>
    <property type="match status" value="1"/>
</dbReference>
<dbReference type="PRINTS" id="PR00037">
    <property type="entry name" value="HTHLACR"/>
</dbReference>
<dbReference type="PROSITE" id="PS00894">
    <property type="entry name" value="HTH_DEOR_1"/>
    <property type="match status" value="1"/>
</dbReference>
<dbReference type="InterPro" id="IPR036388">
    <property type="entry name" value="WH-like_DNA-bd_sf"/>
</dbReference>
<keyword evidence="3" id="KW-0238">DNA-binding</keyword>
<dbReference type="GO" id="GO:0003677">
    <property type="term" value="F:DNA binding"/>
    <property type="evidence" value="ECO:0007669"/>
    <property type="project" value="UniProtKB-KW"/>
</dbReference>
<feature type="region of interest" description="Disordered" evidence="5">
    <location>
        <begin position="68"/>
        <end position="90"/>
    </location>
</feature>
<dbReference type="InterPro" id="IPR050313">
    <property type="entry name" value="Carb_Metab_HTH_regulators"/>
</dbReference>
<dbReference type="SMART" id="SM00420">
    <property type="entry name" value="HTH_DEOR"/>
    <property type="match status" value="1"/>
</dbReference>
<keyword evidence="4" id="KW-0804">Transcription</keyword>
<dbReference type="InterPro" id="IPR018356">
    <property type="entry name" value="Tscrpt_reg_HTH_DeoR_CS"/>
</dbReference>
<dbReference type="PANTHER" id="PTHR30363:SF4">
    <property type="entry name" value="GLYCEROL-3-PHOSPHATE REGULON REPRESSOR"/>
    <property type="match status" value="1"/>
</dbReference>
<sequence>MLTSPSPLPSPEPERLRKGERRKQILLELKLRQHLRIGDLAERFRVSTETVRRDLHALAKEGLIDRAHGGALPPAPGVYPSLDERQSKGQAERERIGRLAASLVKPGETLMIDSGTTTMQMARFLAFQGTACRVITNSLPIAMTLGGSEGAQVLLCPGDYLPSESAVIGDETLKFLQGYQVDRAFIGATALSLDGVMESVPGFAAVKGVMLAQAASTFLLIHSMKLGGNGFRKAAELAQLDGIIVDRAPPSDLARALTAAKVEVAVAN</sequence>
<keyword evidence="1" id="KW-0678">Repressor</keyword>
<evidence type="ECO:0000256" key="3">
    <source>
        <dbReference type="ARBA" id="ARBA00023125"/>
    </source>
</evidence>
<dbReference type="InterPro" id="IPR036390">
    <property type="entry name" value="WH_DNA-bd_sf"/>
</dbReference>
<dbReference type="GO" id="GO:0003700">
    <property type="term" value="F:DNA-binding transcription factor activity"/>
    <property type="evidence" value="ECO:0007669"/>
    <property type="project" value="InterPro"/>
</dbReference>
<dbReference type="SUPFAM" id="SSF46785">
    <property type="entry name" value="Winged helix' DNA-binding domain"/>
    <property type="match status" value="1"/>
</dbReference>
<organism evidence="7 8">
    <name type="scientific">Paracoccus denitrificans</name>
    <dbReference type="NCBI Taxonomy" id="266"/>
    <lineage>
        <taxon>Bacteria</taxon>
        <taxon>Pseudomonadati</taxon>
        <taxon>Pseudomonadota</taxon>
        <taxon>Alphaproteobacteria</taxon>
        <taxon>Rhodobacterales</taxon>
        <taxon>Paracoccaceae</taxon>
        <taxon>Paracoccus</taxon>
    </lineage>
</organism>
<proteinExistence type="predicted"/>
<dbReference type="Pfam" id="PF08220">
    <property type="entry name" value="HTH_DeoR"/>
    <property type="match status" value="1"/>
</dbReference>
<evidence type="ECO:0000313" key="8">
    <source>
        <dbReference type="Proteomes" id="UP000315344"/>
    </source>
</evidence>
<dbReference type="InterPro" id="IPR001034">
    <property type="entry name" value="DeoR_HTH"/>
</dbReference>
<dbReference type="AlphaFoldDB" id="A0A533I9H7"/>
<dbReference type="PANTHER" id="PTHR30363">
    <property type="entry name" value="HTH-TYPE TRANSCRIPTIONAL REGULATOR SRLR-RELATED"/>
    <property type="match status" value="1"/>
</dbReference>
<evidence type="ECO:0000313" key="7">
    <source>
        <dbReference type="EMBL" id="TKW67114.1"/>
    </source>
</evidence>
<dbReference type="InterPro" id="IPR037171">
    <property type="entry name" value="NagB/RpiA_transferase-like"/>
</dbReference>
<dbReference type="PROSITE" id="PS51000">
    <property type="entry name" value="HTH_DEOR_2"/>
    <property type="match status" value="1"/>
</dbReference>
<comment type="caution">
    <text evidence="7">The sequence shown here is derived from an EMBL/GenBank/DDBJ whole genome shotgun (WGS) entry which is preliminary data.</text>
</comment>
<evidence type="ECO:0000256" key="4">
    <source>
        <dbReference type="ARBA" id="ARBA00023163"/>
    </source>
</evidence>
<dbReference type="InterPro" id="IPR014036">
    <property type="entry name" value="DeoR-like_C"/>
</dbReference>
<reference evidence="7 8" key="1">
    <citation type="journal article" date="2017" name="Nat. Commun.">
        <title>In situ click chemistry generation of cyclooxygenase-2 inhibitors.</title>
        <authorList>
            <person name="Bhardwaj A."/>
            <person name="Kaur J."/>
            <person name="Wuest M."/>
            <person name="Wuest F."/>
        </authorList>
    </citation>
    <scope>NUCLEOTIDE SEQUENCE [LARGE SCALE GENOMIC DNA]</scope>
    <source>
        <strain evidence="7">S2_012_000_R3_94</strain>
    </source>
</reference>
<protein>
    <submittedName>
        <fullName evidence="7">DeoR/GlpR transcriptional regulator</fullName>
    </submittedName>
</protein>
<keyword evidence="2" id="KW-0805">Transcription regulation</keyword>
<dbReference type="SMART" id="SM01134">
    <property type="entry name" value="DeoRC"/>
    <property type="match status" value="1"/>
</dbReference>
<accession>A0A533I9H7</accession>
<name>A0A533I9H7_PARDE</name>
<dbReference type="Pfam" id="PF00455">
    <property type="entry name" value="DeoRC"/>
    <property type="match status" value="1"/>
</dbReference>
<feature type="domain" description="HTH deoR-type" evidence="6">
    <location>
        <begin position="18"/>
        <end position="73"/>
    </location>
</feature>
<evidence type="ECO:0000256" key="1">
    <source>
        <dbReference type="ARBA" id="ARBA00022491"/>
    </source>
</evidence>
<dbReference type="Proteomes" id="UP000315344">
    <property type="component" value="Unassembled WGS sequence"/>
</dbReference>
<evidence type="ECO:0000259" key="6">
    <source>
        <dbReference type="PROSITE" id="PS51000"/>
    </source>
</evidence>
<evidence type="ECO:0000256" key="2">
    <source>
        <dbReference type="ARBA" id="ARBA00023015"/>
    </source>
</evidence>